<dbReference type="OrthoDB" id="9806398at2"/>
<keyword evidence="4" id="KW-1185">Reference proteome</keyword>
<accession>A0A4R3LR50</accession>
<name>A0A4R3LR50_9BURK</name>
<dbReference type="AlphaFoldDB" id="A0A4R3LR50"/>
<feature type="domain" description="4Fe-4S ferredoxin-type" evidence="2">
    <location>
        <begin position="146"/>
        <end position="183"/>
    </location>
</feature>
<evidence type="ECO:0000313" key="4">
    <source>
        <dbReference type="Proteomes" id="UP000295525"/>
    </source>
</evidence>
<dbReference type="Pfam" id="PF12801">
    <property type="entry name" value="Fer4_5"/>
    <property type="match status" value="2"/>
</dbReference>
<proteinExistence type="predicted"/>
<keyword evidence="1" id="KW-0812">Transmembrane</keyword>
<feature type="transmembrane region" description="Helical" evidence="1">
    <location>
        <begin position="410"/>
        <end position="434"/>
    </location>
</feature>
<reference evidence="3 4" key="1">
    <citation type="submission" date="2019-03" db="EMBL/GenBank/DDBJ databases">
        <title>Genomic Encyclopedia of Type Strains, Phase IV (KMG-IV): sequencing the most valuable type-strain genomes for metagenomic binning, comparative biology and taxonomic classification.</title>
        <authorList>
            <person name="Goeker M."/>
        </authorList>
    </citation>
    <scope>NUCLEOTIDE SEQUENCE [LARGE SCALE GENOMIC DNA]</scope>
    <source>
        <strain evidence="3 4">DSM 24591</strain>
    </source>
</reference>
<comment type="caution">
    <text evidence="3">The sequence shown here is derived from an EMBL/GenBank/DDBJ whole genome shotgun (WGS) entry which is preliminary data.</text>
</comment>
<keyword evidence="1" id="KW-0472">Membrane</keyword>
<evidence type="ECO:0000256" key="1">
    <source>
        <dbReference type="SAM" id="Phobius"/>
    </source>
</evidence>
<feature type="transmembrane region" description="Helical" evidence="1">
    <location>
        <begin position="136"/>
        <end position="158"/>
    </location>
</feature>
<feature type="transmembrane region" description="Helical" evidence="1">
    <location>
        <begin position="68"/>
        <end position="89"/>
    </location>
</feature>
<protein>
    <submittedName>
        <fullName evidence="3">4Fe-4S binding protein</fullName>
    </submittedName>
</protein>
<sequence>MPTVLRRATTKFADALRDHAPLLRKVQWAIVAVYLFLLIVPAVLPLPGRTASVFNNLTVFAQFAFWGVWWPFVLVSMPLVGRAWCGLFCPEGMLTEWASEHGRGRAIPKWMRWGGWPFVAFTLTTVYGQLVSVYQYPWAVLAVLGGSTAGAIVVGWLYGRNKRVWCKYLCPVNGVFNLLAKLAPWHYKVDEDAWRNPVRRTASINCAPLVPLRHMKGSGDCHMCGRCSDYRGAIALTPRSPETEIVDIATGDKWQTALIVFGLMGLAVGAFLWSASPWFVTIKQASATWLVNHDIYWPLAQNAPWFILTHYPDVNDSFTWLDGAGILVFIMGAALCVGGPIYMALWLADRLLPLADKPVLPRAAARHKEFGLGRDSLHKLVQGLIPAGGAGVFLGLSATTLTLLKHEGVPIGWATVVRFTLLGLALLWSLRLVWRLTGLRSSHIWLRAWATGIVALGLIPFCASWVLFFVVW</sequence>
<evidence type="ECO:0000259" key="2">
    <source>
        <dbReference type="Pfam" id="PF12801"/>
    </source>
</evidence>
<feature type="transmembrane region" description="Helical" evidence="1">
    <location>
        <begin position="110"/>
        <end position="130"/>
    </location>
</feature>
<gene>
    <name evidence="3" type="ORF">EDC26_1266</name>
</gene>
<feature type="transmembrane region" description="Helical" evidence="1">
    <location>
        <begin position="258"/>
        <end position="280"/>
    </location>
</feature>
<dbReference type="InterPro" id="IPR017896">
    <property type="entry name" value="4Fe4S_Fe-S-bd"/>
</dbReference>
<feature type="transmembrane region" description="Helical" evidence="1">
    <location>
        <begin position="26"/>
        <end position="48"/>
    </location>
</feature>
<feature type="domain" description="4Fe-4S ferredoxin-type" evidence="2">
    <location>
        <begin position="65"/>
        <end position="104"/>
    </location>
</feature>
<feature type="transmembrane region" description="Helical" evidence="1">
    <location>
        <begin position="324"/>
        <end position="348"/>
    </location>
</feature>
<feature type="transmembrane region" description="Helical" evidence="1">
    <location>
        <begin position="446"/>
        <end position="471"/>
    </location>
</feature>
<keyword evidence="1" id="KW-1133">Transmembrane helix</keyword>
<dbReference type="EMBL" id="SMAJ01000026">
    <property type="protein sequence ID" value="TCT01015.1"/>
    <property type="molecule type" value="Genomic_DNA"/>
</dbReference>
<dbReference type="Proteomes" id="UP000295525">
    <property type="component" value="Unassembled WGS sequence"/>
</dbReference>
<dbReference type="RefSeq" id="WP_132586171.1">
    <property type="nucleotide sequence ID" value="NZ_SMAJ01000026.1"/>
</dbReference>
<evidence type="ECO:0000313" key="3">
    <source>
        <dbReference type="EMBL" id="TCT01015.1"/>
    </source>
</evidence>
<feature type="transmembrane region" description="Helical" evidence="1">
    <location>
        <begin position="384"/>
        <end position="404"/>
    </location>
</feature>
<organism evidence="3 4">
    <name type="scientific">Paralcaligenes ureilyticus</name>
    <dbReference type="NCBI Taxonomy" id="627131"/>
    <lineage>
        <taxon>Bacteria</taxon>
        <taxon>Pseudomonadati</taxon>
        <taxon>Pseudomonadota</taxon>
        <taxon>Betaproteobacteria</taxon>
        <taxon>Burkholderiales</taxon>
        <taxon>Alcaligenaceae</taxon>
        <taxon>Paralcaligenes</taxon>
    </lineage>
</organism>